<dbReference type="KEGG" id="pbk:Back11_25530"/>
<protein>
    <submittedName>
        <fullName evidence="1">Uncharacterized protein</fullName>
    </submittedName>
</protein>
<name>A0A3G9JBG8_9BACL</name>
<organism evidence="1 2">
    <name type="scientific">Paenibacillus baekrokdamisoli</name>
    <dbReference type="NCBI Taxonomy" id="1712516"/>
    <lineage>
        <taxon>Bacteria</taxon>
        <taxon>Bacillati</taxon>
        <taxon>Bacillota</taxon>
        <taxon>Bacilli</taxon>
        <taxon>Bacillales</taxon>
        <taxon>Paenibacillaceae</taxon>
        <taxon>Paenibacillus</taxon>
    </lineage>
</organism>
<accession>A0A3G9JBG8</accession>
<dbReference type="AlphaFoldDB" id="A0A3G9JBG8"/>
<dbReference type="EMBL" id="AP019308">
    <property type="protein sequence ID" value="BBH21208.1"/>
    <property type="molecule type" value="Genomic_DNA"/>
</dbReference>
<keyword evidence="2" id="KW-1185">Reference proteome</keyword>
<reference evidence="1 2" key="1">
    <citation type="submission" date="2018-11" db="EMBL/GenBank/DDBJ databases">
        <title>Complete genome sequence of Paenibacillus baekrokdamisoli strain KCTC 33723.</title>
        <authorList>
            <person name="Kang S.W."/>
            <person name="Lee K.C."/>
            <person name="Kim K.K."/>
            <person name="Kim J.S."/>
            <person name="Kim D.S."/>
            <person name="Ko S.H."/>
            <person name="Yang S.H."/>
            <person name="Lee J.S."/>
        </authorList>
    </citation>
    <scope>NUCLEOTIDE SEQUENCE [LARGE SCALE GENOMIC DNA]</scope>
    <source>
        <strain evidence="1 2">KCTC 33723</strain>
    </source>
</reference>
<evidence type="ECO:0000313" key="1">
    <source>
        <dbReference type="EMBL" id="BBH21208.1"/>
    </source>
</evidence>
<gene>
    <name evidence="1" type="ORF">Back11_25530</name>
</gene>
<proteinExistence type="predicted"/>
<evidence type="ECO:0000313" key="2">
    <source>
        <dbReference type="Proteomes" id="UP000275368"/>
    </source>
</evidence>
<dbReference type="RefSeq" id="WP_125657339.1">
    <property type="nucleotide sequence ID" value="NZ_AP019308.1"/>
</dbReference>
<dbReference type="OrthoDB" id="1751619at2"/>
<sequence length="279" mass="32282">MNRFVKLVHMEISRFWKLYAALFVITVLTQGAGVFFQARAYMNARNRDMETELLTDAQYIIKYGSHSFYNLLMDTSFWFIAPIALSAAALLLYTVFIWYREWMGKNSFIYRLLMIPTARRNIYLAKLTAIMLLVFGLVAFQLVILPIEKLIYDWMIPSGLSEPMTILELIHYYPPFLILTPNNFIDFMLIYGLGLTFVIIIFTVILLERSYRLKGFLAGLLYLLVIGLIMLIPLFTLANQMKSYLYPVELASMELILALVIGLLSAWLGLYLVKNKVTV</sequence>
<dbReference type="Proteomes" id="UP000275368">
    <property type="component" value="Chromosome"/>
</dbReference>